<evidence type="ECO:0000256" key="2">
    <source>
        <dbReference type="SAM" id="Phobius"/>
    </source>
</evidence>
<protein>
    <submittedName>
        <fullName evidence="3">Uncharacterized protein</fullName>
    </submittedName>
</protein>
<feature type="transmembrane region" description="Helical" evidence="2">
    <location>
        <begin position="210"/>
        <end position="232"/>
    </location>
</feature>
<feature type="transmembrane region" description="Helical" evidence="2">
    <location>
        <begin position="392"/>
        <end position="418"/>
    </location>
</feature>
<sequence length="565" mass="60574">MAAVAVDAVPATQGSSATAAVAVVTASALAGVSAVVCISVSVPGLLGYYSTFAFYLATFARGVWPDRVDAVLGPLGAYVRRKALLARADLRLLRAHPATAPVCAGAEECARRARAAVAGWADGARRRVEAKWREHKDAAGAALFVLRLVGCLVRLAATALLDAACEQAKTKAPSVLGYLRSVIHGIRSPTSSCKKGDEAEAEEEDEDAGFVFRDVVCLIGIPFYLLFSIQLIKRSINIITGMQFYGACLATTCGLAVLVADWIDPPDDDDSDEADTTGDSPDDAADTATPEEAKLHAELEVRGSWQFMRVLIFIAFCADAYLLHVTFGPQPLALALLAVCNLEVLNLGREVQLTPDDDGEGAEGPAEGVGGAVDEWRCGAVTVFAASSVKVLIIYLVLDFFMAALSFLWVCAMADLLLAEEESLLELLDASGDDEDREENAGSGEGISGVVEEGADEARAEEHTDTSSSEDEEEDYTLQEHCDSSEVHSNTTSLEDEEEDALEKQHCDSSEEHDEHLKEQREEEPDCSGGGSMDDGWDLVEVDPEMPVKDETGVNRKSFRLFPWK</sequence>
<dbReference type="AlphaFoldDB" id="A0A4U6TR83"/>
<feature type="transmembrane region" description="Helical" evidence="2">
    <location>
        <begin position="45"/>
        <end position="64"/>
    </location>
</feature>
<keyword evidence="2" id="KW-1133">Transmembrane helix</keyword>
<feature type="region of interest" description="Disordered" evidence="1">
    <location>
        <begin position="432"/>
        <end position="539"/>
    </location>
</feature>
<feature type="compositionally biased region" description="Acidic residues" evidence="1">
    <location>
        <begin position="267"/>
        <end position="285"/>
    </location>
</feature>
<keyword evidence="2" id="KW-0472">Membrane</keyword>
<feature type="compositionally biased region" description="Basic and acidic residues" evidence="1">
    <location>
        <begin position="456"/>
        <end position="465"/>
    </location>
</feature>
<evidence type="ECO:0000256" key="1">
    <source>
        <dbReference type="SAM" id="MobiDB-lite"/>
    </source>
</evidence>
<organism evidence="3 4">
    <name type="scientific">Setaria viridis</name>
    <name type="common">Green bristlegrass</name>
    <name type="synonym">Setaria italica subsp. viridis</name>
    <dbReference type="NCBI Taxonomy" id="4556"/>
    <lineage>
        <taxon>Eukaryota</taxon>
        <taxon>Viridiplantae</taxon>
        <taxon>Streptophyta</taxon>
        <taxon>Embryophyta</taxon>
        <taxon>Tracheophyta</taxon>
        <taxon>Spermatophyta</taxon>
        <taxon>Magnoliopsida</taxon>
        <taxon>Liliopsida</taxon>
        <taxon>Poales</taxon>
        <taxon>Poaceae</taxon>
        <taxon>PACMAD clade</taxon>
        <taxon>Panicoideae</taxon>
        <taxon>Panicodae</taxon>
        <taxon>Paniceae</taxon>
        <taxon>Cenchrinae</taxon>
        <taxon>Setaria</taxon>
    </lineage>
</organism>
<dbReference type="OMA" id="CDRENEH"/>
<dbReference type="Proteomes" id="UP000298652">
    <property type="component" value="Chromosome 7"/>
</dbReference>
<keyword evidence="2" id="KW-0812">Transmembrane</keyword>
<dbReference type="EMBL" id="CM016558">
    <property type="protein sequence ID" value="TKW05448.1"/>
    <property type="molecule type" value="Genomic_DNA"/>
</dbReference>
<feature type="region of interest" description="Disordered" evidence="1">
    <location>
        <begin position="267"/>
        <end position="289"/>
    </location>
</feature>
<gene>
    <name evidence="3" type="ORF">SEVIR_7G176300v2</name>
</gene>
<reference evidence="3" key="1">
    <citation type="submission" date="2019-03" db="EMBL/GenBank/DDBJ databases">
        <title>WGS assembly of Setaria viridis.</title>
        <authorList>
            <person name="Huang P."/>
            <person name="Jenkins J."/>
            <person name="Grimwood J."/>
            <person name="Barry K."/>
            <person name="Healey A."/>
            <person name="Mamidi S."/>
            <person name="Sreedasyam A."/>
            <person name="Shu S."/>
            <person name="Feldman M."/>
            <person name="Wu J."/>
            <person name="Yu Y."/>
            <person name="Chen C."/>
            <person name="Johnson J."/>
            <person name="Rokhsar D."/>
            <person name="Baxter I."/>
            <person name="Schmutz J."/>
            <person name="Brutnell T."/>
            <person name="Kellogg E."/>
        </authorList>
    </citation>
    <scope>NUCLEOTIDE SEQUENCE [LARGE SCALE GENOMIC DNA]</scope>
</reference>
<keyword evidence="4" id="KW-1185">Reference proteome</keyword>
<feature type="transmembrane region" description="Helical" evidence="2">
    <location>
        <begin position="307"/>
        <end position="325"/>
    </location>
</feature>
<dbReference type="Gramene" id="TKW05448">
    <property type="protein sequence ID" value="TKW05448"/>
    <property type="gene ID" value="SEVIR_7G176300v2"/>
</dbReference>
<proteinExistence type="predicted"/>
<feature type="transmembrane region" description="Helical" evidence="2">
    <location>
        <begin position="17"/>
        <end position="38"/>
    </location>
</feature>
<feature type="compositionally biased region" description="Basic and acidic residues" evidence="1">
    <location>
        <begin position="502"/>
        <end position="521"/>
    </location>
</feature>
<name>A0A4U6TR83_SETVI</name>
<feature type="compositionally biased region" description="Acidic residues" evidence="1">
    <location>
        <begin position="468"/>
        <end position="477"/>
    </location>
</feature>
<evidence type="ECO:0000313" key="4">
    <source>
        <dbReference type="Proteomes" id="UP000298652"/>
    </source>
</evidence>
<accession>A0A4U6TR83</accession>
<evidence type="ECO:0000313" key="3">
    <source>
        <dbReference type="EMBL" id="TKW05448.1"/>
    </source>
</evidence>
<feature type="transmembrane region" description="Helical" evidence="2">
    <location>
        <begin position="244"/>
        <end position="263"/>
    </location>
</feature>